<feature type="transmembrane region" description="Helical" evidence="2">
    <location>
        <begin position="195"/>
        <end position="221"/>
    </location>
</feature>
<organism evidence="4 5">
    <name type="scientific">Streptomyces polyrhachis</name>
    <dbReference type="NCBI Taxonomy" id="1282885"/>
    <lineage>
        <taxon>Bacteria</taxon>
        <taxon>Bacillati</taxon>
        <taxon>Actinomycetota</taxon>
        <taxon>Actinomycetes</taxon>
        <taxon>Kitasatosporales</taxon>
        <taxon>Streptomycetaceae</taxon>
        <taxon>Streptomyces</taxon>
    </lineage>
</organism>
<comment type="similarity">
    <text evidence="1">Belongs to the peptidase A24 family.</text>
</comment>
<evidence type="ECO:0000313" key="5">
    <source>
        <dbReference type="Proteomes" id="UP001596413"/>
    </source>
</evidence>
<dbReference type="RefSeq" id="WP_386411764.1">
    <property type="nucleotide sequence ID" value="NZ_JBHSZO010000004.1"/>
</dbReference>
<proteinExistence type="inferred from homology"/>
<feature type="transmembrane region" description="Helical" evidence="2">
    <location>
        <begin position="233"/>
        <end position="256"/>
    </location>
</feature>
<dbReference type="GO" id="GO:0004190">
    <property type="term" value="F:aspartic-type endopeptidase activity"/>
    <property type="evidence" value="ECO:0007669"/>
    <property type="project" value="UniProtKB-EC"/>
</dbReference>
<evidence type="ECO:0000259" key="3">
    <source>
        <dbReference type="Pfam" id="PF01478"/>
    </source>
</evidence>
<keyword evidence="2" id="KW-1133">Transmembrane helix</keyword>
<accession>A0ABW2GCE9</accession>
<name>A0ABW2GCE9_9ACTN</name>
<feature type="transmembrane region" description="Helical" evidence="2">
    <location>
        <begin position="105"/>
        <end position="125"/>
    </location>
</feature>
<dbReference type="Pfam" id="PF01478">
    <property type="entry name" value="Peptidase_A24"/>
    <property type="match status" value="1"/>
</dbReference>
<dbReference type="Proteomes" id="UP001596413">
    <property type="component" value="Unassembled WGS sequence"/>
</dbReference>
<dbReference type="PANTHER" id="PTHR30487">
    <property type="entry name" value="TYPE 4 PREPILIN-LIKE PROTEINS LEADER PEPTIDE-PROCESSING ENZYME"/>
    <property type="match status" value="1"/>
</dbReference>
<reference evidence="5" key="1">
    <citation type="journal article" date="2019" name="Int. J. Syst. Evol. Microbiol.">
        <title>The Global Catalogue of Microorganisms (GCM) 10K type strain sequencing project: providing services to taxonomists for standard genome sequencing and annotation.</title>
        <authorList>
            <consortium name="The Broad Institute Genomics Platform"/>
            <consortium name="The Broad Institute Genome Sequencing Center for Infectious Disease"/>
            <person name="Wu L."/>
            <person name="Ma J."/>
        </authorList>
    </citation>
    <scope>NUCLEOTIDE SEQUENCE [LARGE SCALE GENOMIC DNA]</scope>
    <source>
        <strain evidence="5">CGMCC 1.13681</strain>
    </source>
</reference>
<sequence length="258" mass="25713">MIAVPALSVSALAVFFAAVAYGTLAGLLLPRAAYRLCVPAEETWRSDCPRGHRLTGAAGGWLGAARCGASPACGVLPAPGARRCAVLTALVCAVLAAGTGARPELAVWLALAPVGVLAALVDVRVQRLPDVLTATMAAVAVAGLGLVALGGGGRYPGALLAALALLAFYAVLFLVNPAGMGLGDVKLAPALGAALGWYGAWPVFAATMLAFTAGALYGLVLKARRPRADGAGTAAMIPFGPFMLAAAWLTVAVTAAGR</sequence>
<keyword evidence="5" id="KW-1185">Reference proteome</keyword>
<feature type="transmembrane region" description="Helical" evidence="2">
    <location>
        <begin position="80"/>
        <end position="98"/>
    </location>
</feature>
<dbReference type="EMBL" id="JBHSZO010000004">
    <property type="protein sequence ID" value="MFC7217233.1"/>
    <property type="molecule type" value="Genomic_DNA"/>
</dbReference>
<evidence type="ECO:0000256" key="2">
    <source>
        <dbReference type="SAM" id="Phobius"/>
    </source>
</evidence>
<evidence type="ECO:0000256" key="1">
    <source>
        <dbReference type="ARBA" id="ARBA00005801"/>
    </source>
</evidence>
<feature type="transmembrane region" description="Helical" evidence="2">
    <location>
        <begin position="131"/>
        <end position="150"/>
    </location>
</feature>
<comment type="caution">
    <text evidence="4">The sequence shown here is derived from an EMBL/GenBank/DDBJ whole genome shotgun (WGS) entry which is preliminary data.</text>
</comment>
<dbReference type="InterPro" id="IPR050882">
    <property type="entry name" value="Prepilin_peptidase/N-MTase"/>
</dbReference>
<dbReference type="EC" id="3.4.23.43" evidence="4"/>
<dbReference type="PANTHER" id="PTHR30487:SF0">
    <property type="entry name" value="PREPILIN LEADER PEPTIDASE_N-METHYLTRANSFERASE-RELATED"/>
    <property type="match status" value="1"/>
</dbReference>
<gene>
    <name evidence="4" type="ORF">ACFQLX_03460</name>
</gene>
<dbReference type="InterPro" id="IPR000045">
    <property type="entry name" value="Prepilin_IV_endopep_pep"/>
</dbReference>
<keyword evidence="4" id="KW-0378">Hydrolase</keyword>
<protein>
    <submittedName>
        <fullName evidence="4">Prepilin peptidase</fullName>
        <ecNumber evidence="4">3.4.23.43</ecNumber>
    </submittedName>
</protein>
<keyword evidence="2" id="KW-0812">Transmembrane</keyword>
<dbReference type="Gene3D" id="1.20.120.1220">
    <property type="match status" value="1"/>
</dbReference>
<feature type="domain" description="Prepilin type IV endopeptidase peptidase" evidence="3">
    <location>
        <begin position="111"/>
        <end position="219"/>
    </location>
</feature>
<evidence type="ECO:0000313" key="4">
    <source>
        <dbReference type="EMBL" id="MFC7217233.1"/>
    </source>
</evidence>
<keyword evidence="2" id="KW-0472">Membrane</keyword>
<feature type="transmembrane region" description="Helical" evidence="2">
    <location>
        <begin position="157"/>
        <end position="175"/>
    </location>
</feature>